<gene>
    <name evidence="1" type="ORF">S01H4_38906</name>
</gene>
<feature type="non-terminal residue" evidence="1">
    <location>
        <position position="1"/>
    </location>
</feature>
<dbReference type="Gene3D" id="2.60.120.200">
    <property type="match status" value="1"/>
</dbReference>
<comment type="caution">
    <text evidence="1">The sequence shown here is derived from an EMBL/GenBank/DDBJ whole genome shotgun (WGS) entry which is preliminary data.</text>
</comment>
<sequence>VLSCQPSQNAVGYQLLMGPDPYDMEYLISDTPNPPENVISIFPCETTYWTIKARDQYGSTIYADPICVKVADPAKLIPNPFGPDYLDLIGYELVWKKRISQTEFEYCFRMKVKNMSFHAASKISVELSSTPDNISVLNDKVLFGPLPFGQEVLSEDTFTVRIDHSMAANETDLVWQISGEHEPYLAGDIDYDFAVGLTDIEIFAGNWLGSYLHDGLEGYWALGDTAGSIIGNLSGNGSDGILVGTPEYADGVAGKALLFDGIDDYMAVDNFSITGNEFTFVVWMKGSGPLY</sequence>
<accession>X1DFH2</accession>
<protein>
    <submittedName>
        <fullName evidence="1">Uncharacterized protein</fullName>
    </submittedName>
</protein>
<name>X1DFH2_9ZZZZ</name>
<evidence type="ECO:0000313" key="1">
    <source>
        <dbReference type="EMBL" id="GAG95171.1"/>
    </source>
</evidence>
<dbReference type="AlphaFoldDB" id="X1DFH2"/>
<feature type="non-terminal residue" evidence="1">
    <location>
        <position position="291"/>
    </location>
</feature>
<organism evidence="1">
    <name type="scientific">marine sediment metagenome</name>
    <dbReference type="NCBI Taxonomy" id="412755"/>
    <lineage>
        <taxon>unclassified sequences</taxon>
        <taxon>metagenomes</taxon>
        <taxon>ecological metagenomes</taxon>
    </lineage>
</organism>
<dbReference type="InterPro" id="IPR013320">
    <property type="entry name" value="ConA-like_dom_sf"/>
</dbReference>
<proteinExistence type="predicted"/>
<dbReference type="SUPFAM" id="SSF49899">
    <property type="entry name" value="Concanavalin A-like lectins/glucanases"/>
    <property type="match status" value="1"/>
</dbReference>
<reference evidence="1" key="1">
    <citation type="journal article" date="2014" name="Front. Microbiol.">
        <title>High frequency of phylogenetically diverse reductive dehalogenase-homologous genes in deep subseafloor sedimentary metagenomes.</title>
        <authorList>
            <person name="Kawai M."/>
            <person name="Futagami T."/>
            <person name="Toyoda A."/>
            <person name="Takaki Y."/>
            <person name="Nishi S."/>
            <person name="Hori S."/>
            <person name="Arai W."/>
            <person name="Tsubouchi T."/>
            <person name="Morono Y."/>
            <person name="Uchiyama I."/>
            <person name="Ito T."/>
            <person name="Fujiyama A."/>
            <person name="Inagaki F."/>
            <person name="Takami H."/>
        </authorList>
    </citation>
    <scope>NUCLEOTIDE SEQUENCE</scope>
    <source>
        <strain evidence="1">Expedition CK06-06</strain>
    </source>
</reference>
<dbReference type="EMBL" id="BART01021021">
    <property type="protein sequence ID" value="GAG95171.1"/>
    <property type="molecule type" value="Genomic_DNA"/>
</dbReference>